<dbReference type="EMBL" id="JACGWO010000008">
    <property type="protein sequence ID" value="KAK4421302.1"/>
    <property type="molecule type" value="Genomic_DNA"/>
</dbReference>
<organism evidence="3 4">
    <name type="scientific">Sesamum alatum</name>
    <dbReference type="NCBI Taxonomy" id="300844"/>
    <lineage>
        <taxon>Eukaryota</taxon>
        <taxon>Viridiplantae</taxon>
        <taxon>Streptophyta</taxon>
        <taxon>Embryophyta</taxon>
        <taxon>Tracheophyta</taxon>
        <taxon>Spermatophyta</taxon>
        <taxon>Magnoliopsida</taxon>
        <taxon>eudicotyledons</taxon>
        <taxon>Gunneridae</taxon>
        <taxon>Pentapetalae</taxon>
        <taxon>asterids</taxon>
        <taxon>lamiids</taxon>
        <taxon>Lamiales</taxon>
        <taxon>Pedaliaceae</taxon>
        <taxon>Sesamum</taxon>
    </lineage>
</organism>
<name>A0AAE1Y119_9LAMI</name>
<evidence type="ECO:0000313" key="3">
    <source>
        <dbReference type="EMBL" id="KAK4421302.1"/>
    </source>
</evidence>
<dbReference type="PANTHER" id="PTHR34558">
    <property type="entry name" value="EXPRESSED PROTEIN"/>
    <property type="match status" value="1"/>
</dbReference>
<evidence type="ECO:0000313" key="4">
    <source>
        <dbReference type="Proteomes" id="UP001293254"/>
    </source>
</evidence>
<keyword evidence="4" id="KW-1185">Reference proteome</keyword>
<feature type="chain" id="PRO_5042262641" evidence="2">
    <location>
        <begin position="21"/>
        <end position="111"/>
    </location>
</feature>
<reference evidence="3" key="2">
    <citation type="journal article" date="2024" name="Plant">
        <title>Genomic evolution and insights into agronomic trait innovations of Sesamum species.</title>
        <authorList>
            <person name="Miao H."/>
            <person name="Wang L."/>
            <person name="Qu L."/>
            <person name="Liu H."/>
            <person name="Sun Y."/>
            <person name="Le M."/>
            <person name="Wang Q."/>
            <person name="Wei S."/>
            <person name="Zheng Y."/>
            <person name="Lin W."/>
            <person name="Duan Y."/>
            <person name="Cao H."/>
            <person name="Xiong S."/>
            <person name="Wang X."/>
            <person name="Wei L."/>
            <person name="Li C."/>
            <person name="Ma Q."/>
            <person name="Ju M."/>
            <person name="Zhao R."/>
            <person name="Li G."/>
            <person name="Mu C."/>
            <person name="Tian Q."/>
            <person name="Mei H."/>
            <person name="Zhang T."/>
            <person name="Gao T."/>
            <person name="Zhang H."/>
        </authorList>
    </citation>
    <scope>NUCLEOTIDE SEQUENCE</scope>
    <source>
        <strain evidence="3">3651</strain>
    </source>
</reference>
<comment type="caution">
    <text evidence="3">The sequence shown here is derived from an EMBL/GenBank/DDBJ whole genome shotgun (WGS) entry which is preliminary data.</text>
</comment>
<reference evidence="3" key="1">
    <citation type="submission" date="2020-06" db="EMBL/GenBank/DDBJ databases">
        <authorList>
            <person name="Li T."/>
            <person name="Hu X."/>
            <person name="Zhang T."/>
            <person name="Song X."/>
            <person name="Zhang H."/>
            <person name="Dai N."/>
            <person name="Sheng W."/>
            <person name="Hou X."/>
            <person name="Wei L."/>
        </authorList>
    </citation>
    <scope>NUCLEOTIDE SEQUENCE</scope>
    <source>
        <strain evidence="3">3651</strain>
        <tissue evidence="3">Leaf</tissue>
    </source>
</reference>
<feature type="transmembrane region" description="Helical" evidence="1">
    <location>
        <begin position="83"/>
        <end position="102"/>
    </location>
</feature>
<sequence>MARFLLLYVQLSFSSLPCREEAVSQKIDPISPTGTPSAHAGEFGSIPSPAPSWGGADANGGPGLMRIWSHHHSADKSVAGGDVILGGFATALVAAIVCYIRITMRSKHSQT</sequence>
<accession>A0AAE1Y119</accession>
<dbReference type="Proteomes" id="UP001293254">
    <property type="component" value="Unassembled WGS sequence"/>
</dbReference>
<feature type="signal peptide" evidence="2">
    <location>
        <begin position="1"/>
        <end position="20"/>
    </location>
</feature>
<keyword evidence="1" id="KW-0812">Transmembrane</keyword>
<dbReference type="PANTHER" id="PTHR34558:SF9">
    <property type="entry name" value="F3L24.15 PROTEIN"/>
    <property type="match status" value="1"/>
</dbReference>
<keyword evidence="1" id="KW-1133">Transmembrane helix</keyword>
<keyword evidence="2" id="KW-0732">Signal</keyword>
<gene>
    <name evidence="3" type="ORF">Salat_2080700</name>
</gene>
<proteinExistence type="predicted"/>
<dbReference type="AlphaFoldDB" id="A0AAE1Y119"/>
<protein>
    <submittedName>
        <fullName evidence="3">Uncharacterized protein</fullName>
    </submittedName>
</protein>
<keyword evidence="1" id="KW-0472">Membrane</keyword>
<evidence type="ECO:0000256" key="1">
    <source>
        <dbReference type="SAM" id="Phobius"/>
    </source>
</evidence>
<evidence type="ECO:0000256" key="2">
    <source>
        <dbReference type="SAM" id="SignalP"/>
    </source>
</evidence>